<evidence type="ECO:0000256" key="2">
    <source>
        <dbReference type="ARBA" id="ARBA00022695"/>
    </source>
</evidence>
<reference evidence="10" key="1">
    <citation type="journal article" date="2019" name="Plant Biotechnol. J.">
        <title>Genome sequencing of the Australian wild diploid species Gossypium australe highlights disease resistance and delayed gland morphogenesis.</title>
        <authorList>
            <person name="Cai Y."/>
            <person name="Cai X."/>
            <person name="Wang Q."/>
            <person name="Wang P."/>
            <person name="Zhang Y."/>
            <person name="Cai C."/>
            <person name="Xu Y."/>
            <person name="Wang K."/>
            <person name="Zhou Z."/>
            <person name="Wang C."/>
            <person name="Geng S."/>
            <person name="Li B."/>
            <person name="Dong Q."/>
            <person name="Hou Y."/>
            <person name="Wang H."/>
            <person name="Ai P."/>
            <person name="Liu Z."/>
            <person name="Yi F."/>
            <person name="Sun M."/>
            <person name="An G."/>
            <person name="Cheng J."/>
            <person name="Zhang Y."/>
            <person name="Shi Q."/>
            <person name="Xie Y."/>
            <person name="Shi X."/>
            <person name="Chang Y."/>
            <person name="Huang F."/>
            <person name="Chen Y."/>
            <person name="Hong S."/>
            <person name="Mi L."/>
            <person name="Sun Q."/>
            <person name="Zhang L."/>
            <person name="Zhou B."/>
            <person name="Peng R."/>
            <person name="Zhang X."/>
            <person name="Liu F."/>
        </authorList>
    </citation>
    <scope>NUCLEOTIDE SEQUENCE [LARGE SCALE GENOMIC DNA]</scope>
    <source>
        <strain evidence="10">cv. PA1801</strain>
    </source>
</reference>
<dbReference type="AlphaFoldDB" id="A0A5B6VK01"/>
<evidence type="ECO:0000259" key="8">
    <source>
        <dbReference type="Pfam" id="PF17917"/>
    </source>
</evidence>
<keyword evidence="6" id="KW-0695">RNA-directed DNA polymerase</keyword>
<dbReference type="Gene3D" id="3.30.70.270">
    <property type="match status" value="1"/>
</dbReference>
<dbReference type="Pfam" id="PF17917">
    <property type="entry name" value="RT_RNaseH"/>
    <property type="match status" value="1"/>
</dbReference>
<sequence>MDEERSKKPKLVEHTETLQLFYDDEQRNIKISSILLPEENDTLVQFLKAYSDVFAWSAADMLGIDLLNVLPEAKLVKKKNMRQEVTKLLSTGFIREVEYLDWVSNMVMVKKNGKWRMCIDSTNLNKACSKDSFPLPSIDRLVDASAGHKFMSFMDAFLGYNQILFDQDDQEKITFITNERLFYYRVMPFGLKNIGHGLEIFVGDMLVKSATMEEHMRNLSEVFVVLRTYNMKLNPEKCAFSVRAGRFLSFMISEMGIEVNPKKIHSILEMPPPQTIIDIRHLTGKIVALNRFISRMADKCLYLQDGGQMPSILQSPDDLFFETIAVVLVKTEGVRQFPIYYISKVLQNDELRYSKIEKFIFALIVATRKLRPYF</sequence>
<evidence type="ECO:0000256" key="4">
    <source>
        <dbReference type="ARBA" id="ARBA00022759"/>
    </source>
</evidence>
<accession>A0A5B6VK01</accession>
<name>A0A5B6VK01_9ROSI</name>
<dbReference type="GO" id="GO:0003964">
    <property type="term" value="F:RNA-directed DNA polymerase activity"/>
    <property type="evidence" value="ECO:0007669"/>
    <property type="project" value="UniProtKB-KW"/>
</dbReference>
<dbReference type="PANTHER" id="PTHR37984">
    <property type="entry name" value="PROTEIN CBG26694"/>
    <property type="match status" value="1"/>
</dbReference>
<evidence type="ECO:0000259" key="7">
    <source>
        <dbReference type="Pfam" id="PF00078"/>
    </source>
</evidence>
<organism evidence="9 10">
    <name type="scientific">Gossypium australe</name>
    <dbReference type="NCBI Taxonomy" id="47621"/>
    <lineage>
        <taxon>Eukaryota</taxon>
        <taxon>Viridiplantae</taxon>
        <taxon>Streptophyta</taxon>
        <taxon>Embryophyta</taxon>
        <taxon>Tracheophyta</taxon>
        <taxon>Spermatophyta</taxon>
        <taxon>Magnoliopsida</taxon>
        <taxon>eudicotyledons</taxon>
        <taxon>Gunneridae</taxon>
        <taxon>Pentapetalae</taxon>
        <taxon>rosids</taxon>
        <taxon>malvids</taxon>
        <taxon>Malvales</taxon>
        <taxon>Malvaceae</taxon>
        <taxon>Malvoideae</taxon>
        <taxon>Gossypium</taxon>
    </lineage>
</organism>
<keyword evidence="2" id="KW-0548">Nucleotidyltransferase</keyword>
<dbReference type="GO" id="GO:0004519">
    <property type="term" value="F:endonuclease activity"/>
    <property type="evidence" value="ECO:0007669"/>
    <property type="project" value="UniProtKB-KW"/>
</dbReference>
<evidence type="ECO:0000256" key="1">
    <source>
        <dbReference type="ARBA" id="ARBA00022679"/>
    </source>
</evidence>
<evidence type="ECO:0000313" key="10">
    <source>
        <dbReference type="Proteomes" id="UP000325315"/>
    </source>
</evidence>
<feature type="domain" description="Reverse transcriptase" evidence="7">
    <location>
        <begin position="110"/>
        <end position="193"/>
    </location>
</feature>
<evidence type="ECO:0000313" key="9">
    <source>
        <dbReference type="EMBL" id="KAA3469462.1"/>
    </source>
</evidence>
<gene>
    <name evidence="9" type="ORF">EPI10_015248</name>
</gene>
<evidence type="ECO:0000256" key="5">
    <source>
        <dbReference type="ARBA" id="ARBA00022801"/>
    </source>
</evidence>
<feature type="domain" description="Reverse transcriptase RNase H-like" evidence="8">
    <location>
        <begin position="324"/>
        <end position="373"/>
    </location>
</feature>
<protein>
    <submittedName>
        <fullName evidence="9">Retrovirus-related Pol polyprotein from transposon opus</fullName>
    </submittedName>
</protein>
<dbReference type="InterPro" id="IPR043502">
    <property type="entry name" value="DNA/RNA_pol_sf"/>
</dbReference>
<dbReference type="Gene3D" id="3.10.10.10">
    <property type="entry name" value="HIV Type 1 Reverse Transcriptase, subunit A, domain 1"/>
    <property type="match status" value="1"/>
</dbReference>
<dbReference type="PANTHER" id="PTHR37984:SF5">
    <property type="entry name" value="PROTEIN NYNRIN-LIKE"/>
    <property type="match status" value="1"/>
</dbReference>
<dbReference type="InterPro" id="IPR041373">
    <property type="entry name" value="RT_RNaseH"/>
</dbReference>
<dbReference type="CDD" id="cd01647">
    <property type="entry name" value="RT_LTR"/>
    <property type="match status" value="1"/>
</dbReference>
<proteinExistence type="predicted"/>
<dbReference type="InterPro" id="IPR050951">
    <property type="entry name" value="Retrovirus_Pol_polyprotein"/>
</dbReference>
<keyword evidence="4" id="KW-0255">Endonuclease</keyword>
<dbReference type="Proteomes" id="UP000325315">
    <property type="component" value="Unassembled WGS sequence"/>
</dbReference>
<dbReference type="InterPro" id="IPR043128">
    <property type="entry name" value="Rev_trsase/Diguanyl_cyclase"/>
</dbReference>
<keyword evidence="10" id="KW-1185">Reference proteome</keyword>
<keyword evidence="1" id="KW-0808">Transferase</keyword>
<dbReference type="GO" id="GO:0016787">
    <property type="term" value="F:hydrolase activity"/>
    <property type="evidence" value="ECO:0007669"/>
    <property type="project" value="UniProtKB-KW"/>
</dbReference>
<dbReference type="SUPFAM" id="SSF56672">
    <property type="entry name" value="DNA/RNA polymerases"/>
    <property type="match status" value="1"/>
</dbReference>
<evidence type="ECO:0000256" key="6">
    <source>
        <dbReference type="ARBA" id="ARBA00022918"/>
    </source>
</evidence>
<dbReference type="InterPro" id="IPR000477">
    <property type="entry name" value="RT_dom"/>
</dbReference>
<comment type="caution">
    <text evidence="9">The sequence shown here is derived from an EMBL/GenBank/DDBJ whole genome shotgun (WGS) entry which is preliminary data.</text>
</comment>
<evidence type="ECO:0000256" key="3">
    <source>
        <dbReference type="ARBA" id="ARBA00022722"/>
    </source>
</evidence>
<keyword evidence="5" id="KW-0378">Hydrolase</keyword>
<dbReference type="Pfam" id="PF00078">
    <property type="entry name" value="RVT_1"/>
    <property type="match status" value="1"/>
</dbReference>
<keyword evidence="3" id="KW-0540">Nuclease</keyword>
<dbReference type="EMBL" id="SMMG02000006">
    <property type="protein sequence ID" value="KAA3469462.1"/>
    <property type="molecule type" value="Genomic_DNA"/>
</dbReference>
<dbReference type="OrthoDB" id="101614at2759"/>